<dbReference type="InterPro" id="IPR037026">
    <property type="entry name" value="Vgr_OB-fold_dom_sf"/>
</dbReference>
<dbReference type="Gene3D" id="3.55.50.10">
    <property type="entry name" value="Baseplate protein-like domains"/>
    <property type="match status" value="1"/>
</dbReference>
<dbReference type="EMBL" id="LT634361">
    <property type="protein sequence ID" value="SFZ80808.1"/>
    <property type="molecule type" value="Genomic_DNA"/>
</dbReference>
<dbReference type="Pfam" id="PF04717">
    <property type="entry name" value="Phage_base_V"/>
    <property type="match status" value="1"/>
</dbReference>
<dbReference type="OrthoDB" id="7033094at2"/>
<organism evidence="2 3">
    <name type="scientific">Tenacibaculum maritimum NCIMB 2154</name>
    <dbReference type="NCBI Taxonomy" id="1349785"/>
    <lineage>
        <taxon>Bacteria</taxon>
        <taxon>Pseudomonadati</taxon>
        <taxon>Bacteroidota</taxon>
        <taxon>Flavobacteriia</taxon>
        <taxon>Flavobacteriales</taxon>
        <taxon>Flavobacteriaceae</taxon>
        <taxon>Tenacibaculum</taxon>
    </lineage>
</organism>
<feature type="domain" description="Gp5/Type VI secretion system Vgr protein OB-fold" evidence="1">
    <location>
        <begin position="351"/>
        <end position="430"/>
    </location>
</feature>
<dbReference type="SUPFAM" id="SSF69279">
    <property type="entry name" value="Phage tail proteins"/>
    <property type="match status" value="2"/>
</dbReference>
<evidence type="ECO:0000313" key="3">
    <source>
        <dbReference type="Proteomes" id="UP000231564"/>
    </source>
</evidence>
<dbReference type="RefSeq" id="WP_100210810.1">
    <property type="nucleotide sequence ID" value="NZ_CP138495.1"/>
</dbReference>
<evidence type="ECO:0000259" key="1">
    <source>
        <dbReference type="Pfam" id="PF04717"/>
    </source>
</evidence>
<dbReference type="Proteomes" id="UP000231564">
    <property type="component" value="Chromosome MARIT"/>
</dbReference>
<dbReference type="AlphaFoldDB" id="A0A2H1E8F7"/>
<accession>A0A2H1E8F7</accession>
<gene>
    <name evidence="2" type="ORF">MARIT_0804</name>
</gene>
<dbReference type="Gene3D" id="4.10.220.110">
    <property type="match status" value="1"/>
</dbReference>
<dbReference type="Pfam" id="PF05954">
    <property type="entry name" value="Phage_GPD"/>
    <property type="match status" value="1"/>
</dbReference>
<dbReference type="Gene3D" id="2.40.50.230">
    <property type="entry name" value="Gp5 N-terminal domain"/>
    <property type="match status" value="1"/>
</dbReference>
<dbReference type="Gene3D" id="2.30.110.50">
    <property type="match status" value="1"/>
</dbReference>
<dbReference type="SUPFAM" id="SSF69349">
    <property type="entry name" value="Phage fibre proteins"/>
    <property type="match status" value="1"/>
</dbReference>
<dbReference type="SUPFAM" id="SSF69255">
    <property type="entry name" value="gp5 N-terminal domain-like"/>
    <property type="match status" value="1"/>
</dbReference>
<dbReference type="KEGG" id="tmar:MARIT_0804"/>
<dbReference type="STRING" id="1349785.GCA_000509405_00826"/>
<sequence length="598" mass="66662">MLKENPCKIAIDGISIAHYVSLQLVQKINEHHHFEIALDNEIFILKEGTDIFSSKEYIGKSIYIEIEDYDFLGRITAMDFEMSKGEFGHTLLKGYSKTILLESGNRLKSWTDKTMPQIVKSILEASNMRGMIAPKTTFAIPYQCQYNESDFAYLKRLANQYNEWFYYEGEYLVFGKPKEEKSPIQLEYNQEVYEIKIATKTAAVSQRAYDFSYEGNNMLTASSKNDKVTSTLSEYALNAAMKLYPKESLGMPETVLADQYEVDRYLLGKTESVLSEFDVLEAKSKYVGLEIGSVIRLSSGEKYIGGNYLITEITHTQAQDKEYENHFKAISSNSRYLPAPKVTPLMAGTQRAMVIDHADPLHKGRVKVKMLWQENEMATNWIQVLAPDAGSSAVVGTNRGYVFIPEIGDQVLIGFHHNDPNRPFVLGNLHHADSAGGGQVNNNIKSIKTRSGHTIAFNDTERAESISITDRKGNHIIINTKEETISIKALRDINLKAVENINIEAGKDINVTAGNDMVASITKNNIVNTGAHNTISTAGDYKLMAANIYESADGNYEGQAENITKNAANNLSISAVAGNVTKHATQLNNNSNENTNFS</sequence>
<reference evidence="2 3" key="1">
    <citation type="submission" date="2016-11" db="EMBL/GenBank/DDBJ databases">
        <authorList>
            <person name="Jaros S."/>
            <person name="Januszkiewicz K."/>
            <person name="Wedrychowicz H."/>
        </authorList>
    </citation>
    <scope>NUCLEOTIDE SEQUENCE [LARGE SCALE GENOMIC DNA]</scope>
    <source>
        <strain evidence="2">NCIMB 2154T</strain>
    </source>
</reference>
<evidence type="ECO:0000313" key="2">
    <source>
        <dbReference type="EMBL" id="SFZ80808.1"/>
    </source>
</evidence>
<proteinExistence type="predicted"/>
<protein>
    <submittedName>
        <fullName evidence="2">Rhs element Vgr protein</fullName>
    </submittedName>
</protein>
<name>A0A2H1E8F7_9FLAO</name>
<dbReference type="InterPro" id="IPR006531">
    <property type="entry name" value="Gp5/Vgr_OB"/>
</dbReference>
<dbReference type="GeneID" id="47722379"/>
<keyword evidence="3" id="KW-1185">Reference proteome</keyword>